<dbReference type="Pfam" id="PF19905">
    <property type="entry name" value="DUF6378"/>
    <property type="match status" value="1"/>
</dbReference>
<organism evidence="2">
    <name type="scientific">uncultured Caudovirales phage</name>
    <dbReference type="NCBI Taxonomy" id="2100421"/>
    <lineage>
        <taxon>Viruses</taxon>
        <taxon>Duplodnaviria</taxon>
        <taxon>Heunggongvirae</taxon>
        <taxon>Uroviricota</taxon>
        <taxon>Caudoviricetes</taxon>
        <taxon>Peduoviridae</taxon>
        <taxon>Maltschvirus</taxon>
        <taxon>Maltschvirus maltsch</taxon>
    </lineage>
</organism>
<feature type="domain" description="DUF6378" evidence="1">
    <location>
        <begin position="6"/>
        <end position="85"/>
    </location>
</feature>
<sequence length="90" mass="10006">MDKSKLLDQAKELVTKDRNQTHGEAENNFALVAAYWSVHLGQTIDATDVAILMTMFKLARAKHNRSNPENWIDGIGYLACGGEIATKDPF</sequence>
<proteinExistence type="predicted"/>
<accession>A0A6J5P2W7</accession>
<name>A0A6J5P2W7_9CAUD</name>
<evidence type="ECO:0000313" key="2">
    <source>
        <dbReference type="EMBL" id="CAB4166149.1"/>
    </source>
</evidence>
<evidence type="ECO:0000259" key="1">
    <source>
        <dbReference type="Pfam" id="PF19905"/>
    </source>
</evidence>
<dbReference type="InterPro" id="IPR045958">
    <property type="entry name" value="DUF6378"/>
</dbReference>
<gene>
    <name evidence="2" type="ORF">UFOVP847_13</name>
</gene>
<reference evidence="2" key="1">
    <citation type="submission" date="2020-04" db="EMBL/GenBank/DDBJ databases">
        <authorList>
            <person name="Chiriac C."/>
            <person name="Salcher M."/>
            <person name="Ghai R."/>
            <person name="Kavagutti S V."/>
        </authorList>
    </citation>
    <scope>NUCLEOTIDE SEQUENCE</scope>
</reference>
<dbReference type="EMBL" id="LR796789">
    <property type="protein sequence ID" value="CAB4166149.1"/>
    <property type="molecule type" value="Genomic_DNA"/>
</dbReference>
<protein>
    <recommendedName>
        <fullName evidence="1">DUF6378 domain-containing protein</fullName>
    </recommendedName>
</protein>